<dbReference type="RefSeq" id="YP_010104812.1">
    <property type="nucleotide sequence ID" value="NC_055822.1"/>
</dbReference>
<feature type="transmembrane region" description="Helical" evidence="1">
    <location>
        <begin position="60"/>
        <end position="79"/>
    </location>
</feature>
<dbReference type="EMBL" id="MN444876">
    <property type="protein sequence ID" value="QGH76357.1"/>
    <property type="molecule type" value="Genomic_DNA"/>
</dbReference>
<organism evidence="2 3">
    <name type="scientific">Streptomyces phage Daubenski</name>
    <dbReference type="NCBI Taxonomy" id="2653725"/>
    <lineage>
        <taxon>Viruses</taxon>
        <taxon>Duplodnaviria</taxon>
        <taxon>Heunggongvirae</taxon>
        <taxon>Uroviricota</taxon>
        <taxon>Caudoviricetes</taxon>
        <taxon>Stanwilliamsviridae</taxon>
        <taxon>Boydwoodruffvirinae</taxon>
        <taxon>Samistivirus</taxon>
        <taxon>Samistivirus daubenski</taxon>
    </lineage>
</organism>
<sequence>MNKLWEKTDQIARGLRKPINTAAISIMGVYTFVWGLWLALPWDTFMRSPIYDSMSNLAPELVWGIAAMVIGVLMLWGVVKMGYGALHRGALAGFYYWLVISGFYLFGAWQSVGWINAFMVAIYCAFVAINLRVNKKVIDPSLHDNKEVTKIRP</sequence>
<dbReference type="Proteomes" id="UP000375470">
    <property type="component" value="Segment"/>
</dbReference>
<keyword evidence="1" id="KW-1133">Transmembrane helix</keyword>
<name>A0A5Q2WIH8_9CAUD</name>
<reference evidence="2 3" key="1">
    <citation type="submission" date="2019-09" db="EMBL/GenBank/DDBJ databases">
        <authorList>
            <person name="Cummings J.R."/>
            <person name="Eaglin Z.M."/>
            <person name="Kluemper A.J."/>
            <person name="Powell E.A."/>
            <person name="Stamm J."/>
            <person name="Thompson S.A."/>
            <person name="Tolsma S."/>
            <person name="Caruso S.M."/>
            <person name="Garlena R.A."/>
            <person name="Russell D.A."/>
            <person name="Pope W.H."/>
            <person name="Jacobs-Se D."/>
            <person name="Hatfull G.F."/>
        </authorList>
    </citation>
    <scope>NUCLEOTIDE SEQUENCE [LARGE SCALE GENOMIC DNA]</scope>
</reference>
<keyword evidence="3" id="KW-1185">Reference proteome</keyword>
<dbReference type="KEGG" id="vg:65122760"/>
<accession>A0A5Q2WIH8</accession>
<feature type="transmembrane region" description="Helical" evidence="1">
    <location>
        <begin position="91"/>
        <end position="109"/>
    </location>
</feature>
<dbReference type="GeneID" id="65122760"/>
<evidence type="ECO:0000256" key="1">
    <source>
        <dbReference type="SAM" id="Phobius"/>
    </source>
</evidence>
<evidence type="ECO:0000313" key="3">
    <source>
        <dbReference type="Proteomes" id="UP000375470"/>
    </source>
</evidence>
<feature type="transmembrane region" description="Helical" evidence="1">
    <location>
        <begin position="21"/>
        <end position="40"/>
    </location>
</feature>
<proteinExistence type="predicted"/>
<keyword evidence="1" id="KW-0472">Membrane</keyword>
<gene>
    <name evidence="2" type="primary">46</name>
    <name evidence="2" type="ORF">SEA_DAUBENSKI_49</name>
</gene>
<protein>
    <submittedName>
        <fullName evidence="2">Uncharacterized protein</fullName>
    </submittedName>
</protein>
<feature type="transmembrane region" description="Helical" evidence="1">
    <location>
        <begin position="115"/>
        <end position="133"/>
    </location>
</feature>
<evidence type="ECO:0000313" key="2">
    <source>
        <dbReference type="EMBL" id="QGH76357.1"/>
    </source>
</evidence>
<keyword evidence="1" id="KW-0812">Transmembrane</keyword>